<keyword evidence="5 8" id="KW-0863">Zinc-finger</keyword>
<dbReference type="EMBL" id="JBHFFA010000006">
    <property type="protein sequence ID" value="KAL2621772.1"/>
    <property type="molecule type" value="Genomic_DNA"/>
</dbReference>
<evidence type="ECO:0000259" key="10">
    <source>
        <dbReference type="PROSITE" id="PS50089"/>
    </source>
</evidence>
<dbReference type="GO" id="GO:0061630">
    <property type="term" value="F:ubiquitin protein ligase activity"/>
    <property type="evidence" value="ECO:0007669"/>
    <property type="project" value="UniProtKB-EC"/>
</dbReference>
<evidence type="ECO:0000256" key="6">
    <source>
        <dbReference type="ARBA" id="ARBA00022786"/>
    </source>
</evidence>
<evidence type="ECO:0000313" key="12">
    <source>
        <dbReference type="Proteomes" id="UP001605036"/>
    </source>
</evidence>
<comment type="catalytic activity">
    <reaction evidence="1">
        <text>S-ubiquitinyl-[E2 ubiquitin-conjugating enzyme]-L-cysteine + [acceptor protein]-L-lysine = [E2 ubiquitin-conjugating enzyme]-L-cysteine + N(6)-ubiquitinyl-[acceptor protein]-L-lysine.</text>
        <dbReference type="EC" id="2.3.2.27"/>
    </reaction>
</comment>
<evidence type="ECO:0000256" key="8">
    <source>
        <dbReference type="PROSITE-ProRule" id="PRU00175"/>
    </source>
</evidence>
<keyword evidence="4" id="KW-0479">Metal-binding</keyword>
<feature type="region of interest" description="Disordered" evidence="9">
    <location>
        <begin position="75"/>
        <end position="136"/>
    </location>
</feature>
<dbReference type="InterPro" id="IPR001841">
    <property type="entry name" value="Znf_RING"/>
</dbReference>
<comment type="caution">
    <text evidence="11">The sequence shown here is derived from an EMBL/GenBank/DDBJ whole genome shotgun (WGS) entry which is preliminary data.</text>
</comment>
<keyword evidence="7" id="KW-0862">Zinc</keyword>
<dbReference type="PANTHER" id="PTHR46463">
    <property type="entry name" value="ZINC FINGER, RING/FYVE/PHD-TYPE"/>
    <property type="match status" value="1"/>
</dbReference>
<feature type="region of interest" description="Disordered" evidence="9">
    <location>
        <begin position="50"/>
        <end position="69"/>
    </location>
</feature>
<dbReference type="EC" id="2.3.2.27" evidence="2"/>
<keyword evidence="3" id="KW-0808">Transferase</keyword>
<accession>A0ABD1Y7R9</accession>
<dbReference type="InterPro" id="IPR013083">
    <property type="entry name" value="Znf_RING/FYVE/PHD"/>
</dbReference>
<reference evidence="11 12" key="1">
    <citation type="submission" date="2024-09" db="EMBL/GenBank/DDBJ databases">
        <title>Chromosome-scale assembly of Riccia fluitans.</title>
        <authorList>
            <person name="Paukszto L."/>
            <person name="Sawicki J."/>
            <person name="Karawczyk K."/>
            <person name="Piernik-Szablinska J."/>
            <person name="Szczecinska M."/>
            <person name="Mazdziarz M."/>
        </authorList>
    </citation>
    <scope>NUCLEOTIDE SEQUENCE [LARGE SCALE GENOMIC DNA]</scope>
    <source>
        <strain evidence="11">Rf_01</strain>
        <tissue evidence="11">Aerial parts of the thallus</tissue>
    </source>
</reference>
<evidence type="ECO:0000256" key="9">
    <source>
        <dbReference type="SAM" id="MobiDB-lite"/>
    </source>
</evidence>
<feature type="domain" description="RING-type" evidence="10">
    <location>
        <begin position="141"/>
        <end position="181"/>
    </location>
</feature>
<evidence type="ECO:0000313" key="11">
    <source>
        <dbReference type="EMBL" id="KAL2621772.1"/>
    </source>
</evidence>
<protein>
    <recommendedName>
        <fullName evidence="2">RING-type E3 ubiquitin transferase</fullName>
        <ecNumber evidence="2">2.3.2.27</ecNumber>
    </recommendedName>
</protein>
<evidence type="ECO:0000256" key="4">
    <source>
        <dbReference type="ARBA" id="ARBA00022723"/>
    </source>
</evidence>
<dbReference type="Pfam" id="PF13639">
    <property type="entry name" value="zf-RING_2"/>
    <property type="match status" value="1"/>
</dbReference>
<dbReference type="PANTHER" id="PTHR46463:SF10">
    <property type="entry name" value="OS01G0926200 PROTEIN"/>
    <property type="match status" value="1"/>
</dbReference>
<dbReference type="SUPFAM" id="SSF57850">
    <property type="entry name" value="RING/U-box"/>
    <property type="match status" value="1"/>
</dbReference>
<evidence type="ECO:0000256" key="2">
    <source>
        <dbReference type="ARBA" id="ARBA00012483"/>
    </source>
</evidence>
<organism evidence="11 12">
    <name type="scientific">Riccia fluitans</name>
    <dbReference type="NCBI Taxonomy" id="41844"/>
    <lineage>
        <taxon>Eukaryota</taxon>
        <taxon>Viridiplantae</taxon>
        <taxon>Streptophyta</taxon>
        <taxon>Embryophyta</taxon>
        <taxon>Marchantiophyta</taxon>
        <taxon>Marchantiopsida</taxon>
        <taxon>Marchantiidae</taxon>
        <taxon>Marchantiales</taxon>
        <taxon>Ricciaceae</taxon>
        <taxon>Riccia</taxon>
    </lineage>
</organism>
<evidence type="ECO:0000256" key="5">
    <source>
        <dbReference type="ARBA" id="ARBA00022771"/>
    </source>
</evidence>
<dbReference type="Gene3D" id="3.30.40.10">
    <property type="entry name" value="Zinc/RING finger domain, C3HC4 (zinc finger)"/>
    <property type="match status" value="1"/>
</dbReference>
<sequence>MGGMCCCPGREDFEELTSFPCGWNLYERCYCLRCCVRWCLRSYASWFDPGEGRDSSPPSQGNAPAAAGLLEAEPLRRSNSNGDGGGEALTQLRTGRGGPVDFDDELPQQTFRPESPGKRQPSKLMTRNESVGNLDPEDDICPTCLEGYDKENPKIITDCGHHFHLACIYEWAERSKHCPVCGQEMHFNEYSENV</sequence>
<evidence type="ECO:0000256" key="1">
    <source>
        <dbReference type="ARBA" id="ARBA00000900"/>
    </source>
</evidence>
<name>A0ABD1Y7R9_9MARC</name>
<dbReference type="PROSITE" id="PS50089">
    <property type="entry name" value="ZF_RING_2"/>
    <property type="match status" value="1"/>
</dbReference>
<dbReference type="Proteomes" id="UP001605036">
    <property type="component" value="Unassembled WGS sequence"/>
</dbReference>
<proteinExistence type="predicted"/>
<dbReference type="AlphaFoldDB" id="A0ABD1Y7R9"/>
<keyword evidence="6" id="KW-0833">Ubl conjugation pathway</keyword>
<keyword evidence="12" id="KW-1185">Reference proteome</keyword>
<dbReference type="SMART" id="SM00184">
    <property type="entry name" value="RING"/>
    <property type="match status" value="1"/>
</dbReference>
<evidence type="ECO:0000256" key="7">
    <source>
        <dbReference type="ARBA" id="ARBA00022833"/>
    </source>
</evidence>
<dbReference type="GO" id="GO:0008270">
    <property type="term" value="F:zinc ion binding"/>
    <property type="evidence" value="ECO:0007669"/>
    <property type="project" value="UniProtKB-KW"/>
</dbReference>
<gene>
    <name evidence="11" type="ORF">R1flu_001977</name>
</gene>
<evidence type="ECO:0000256" key="3">
    <source>
        <dbReference type="ARBA" id="ARBA00022679"/>
    </source>
</evidence>